<evidence type="ECO:0000313" key="4">
    <source>
        <dbReference type="Proteomes" id="UP000019373"/>
    </source>
</evidence>
<dbReference type="RefSeq" id="XP_007806328.1">
    <property type="nucleotide sequence ID" value="XM_007808137.1"/>
</dbReference>
<protein>
    <recommendedName>
        <fullName evidence="2">F-box domain-containing protein</fullName>
    </recommendedName>
</protein>
<organism evidence="3 4">
    <name type="scientific">Endocarpon pusillum (strain Z07020 / HMAS-L-300199)</name>
    <name type="common">Lichen-forming fungus</name>
    <dbReference type="NCBI Taxonomy" id="1263415"/>
    <lineage>
        <taxon>Eukaryota</taxon>
        <taxon>Fungi</taxon>
        <taxon>Dikarya</taxon>
        <taxon>Ascomycota</taxon>
        <taxon>Pezizomycotina</taxon>
        <taxon>Eurotiomycetes</taxon>
        <taxon>Chaetothyriomycetidae</taxon>
        <taxon>Verrucariales</taxon>
        <taxon>Verrucariaceae</taxon>
        <taxon>Endocarpon</taxon>
    </lineage>
</organism>
<reference evidence="4" key="1">
    <citation type="journal article" date="2014" name="BMC Genomics">
        <title>Genome characteristics reveal the impact of lichenization on lichen-forming fungus Endocarpon pusillum Hedwig (Verrucariales, Ascomycota).</title>
        <authorList>
            <person name="Wang Y.-Y."/>
            <person name="Liu B."/>
            <person name="Zhang X.-Y."/>
            <person name="Zhou Q.-M."/>
            <person name="Zhang T."/>
            <person name="Li H."/>
            <person name="Yu Y.-F."/>
            <person name="Zhang X.-L."/>
            <person name="Hao X.-Y."/>
            <person name="Wang M."/>
            <person name="Wang L."/>
            <person name="Wei J.-C."/>
        </authorList>
    </citation>
    <scope>NUCLEOTIDE SEQUENCE [LARGE SCALE GENOMIC DNA]</scope>
    <source>
        <strain evidence="4">Z07020 / HMAS-L-300199</strain>
    </source>
</reference>
<dbReference type="InterPro" id="IPR001810">
    <property type="entry name" value="F-box_dom"/>
</dbReference>
<sequence>MKVTPKAGCKRKRAPSPVNERPKFLRFPPAMLAYDPTRRITRNTKKINDHNKEPMLLNMPTEVILQISENLDVLDRAALALSCKGLAAKLNAHNHLD</sequence>
<evidence type="ECO:0000313" key="3">
    <source>
        <dbReference type="EMBL" id="ERF68043.1"/>
    </source>
</evidence>
<dbReference type="Pfam" id="PF00646">
    <property type="entry name" value="F-box"/>
    <property type="match status" value="1"/>
</dbReference>
<evidence type="ECO:0000259" key="2">
    <source>
        <dbReference type="Pfam" id="PF00646"/>
    </source>
</evidence>
<dbReference type="GeneID" id="19241373"/>
<feature type="region of interest" description="Disordered" evidence="1">
    <location>
        <begin position="1"/>
        <end position="22"/>
    </location>
</feature>
<name>U1G7S2_ENDPU</name>
<gene>
    <name evidence="3" type="ORF">EPUS_06433</name>
</gene>
<dbReference type="Proteomes" id="UP000019373">
    <property type="component" value="Unassembled WGS sequence"/>
</dbReference>
<accession>U1G7S2</accession>
<dbReference type="EMBL" id="KE721552">
    <property type="protein sequence ID" value="ERF68043.1"/>
    <property type="molecule type" value="Genomic_DNA"/>
</dbReference>
<dbReference type="OrthoDB" id="3766406at2759"/>
<dbReference type="AlphaFoldDB" id="U1G7S2"/>
<proteinExistence type="predicted"/>
<keyword evidence="4" id="KW-1185">Reference proteome</keyword>
<dbReference type="SUPFAM" id="SSF81383">
    <property type="entry name" value="F-box domain"/>
    <property type="match status" value="1"/>
</dbReference>
<dbReference type="HOGENOM" id="CLU_2346676_0_0_1"/>
<evidence type="ECO:0000256" key="1">
    <source>
        <dbReference type="SAM" id="MobiDB-lite"/>
    </source>
</evidence>
<dbReference type="CDD" id="cd09917">
    <property type="entry name" value="F-box_SF"/>
    <property type="match status" value="1"/>
</dbReference>
<feature type="domain" description="F-box" evidence="2">
    <location>
        <begin position="56"/>
        <end position="86"/>
    </location>
</feature>
<dbReference type="InterPro" id="IPR036047">
    <property type="entry name" value="F-box-like_dom_sf"/>
</dbReference>